<keyword evidence="7" id="KW-0325">Glycoprotein</keyword>
<feature type="signal peptide" evidence="14">
    <location>
        <begin position="1"/>
        <end position="22"/>
    </location>
</feature>
<keyword evidence="6 13" id="KW-0378">Hydrolase</keyword>
<keyword evidence="8" id="KW-0119">Carbohydrate metabolism</keyword>
<evidence type="ECO:0000256" key="11">
    <source>
        <dbReference type="ARBA" id="ARBA00023326"/>
    </source>
</evidence>
<proteinExistence type="inferred from homology"/>
<evidence type="ECO:0000256" key="5">
    <source>
        <dbReference type="ARBA" id="ARBA00022737"/>
    </source>
</evidence>
<evidence type="ECO:0000256" key="10">
    <source>
        <dbReference type="ARBA" id="ARBA00023316"/>
    </source>
</evidence>
<evidence type="ECO:0000256" key="2">
    <source>
        <dbReference type="ARBA" id="ARBA00008834"/>
    </source>
</evidence>
<evidence type="ECO:0000256" key="7">
    <source>
        <dbReference type="ARBA" id="ARBA00023180"/>
    </source>
</evidence>
<evidence type="ECO:0000256" key="9">
    <source>
        <dbReference type="ARBA" id="ARBA00023295"/>
    </source>
</evidence>
<evidence type="ECO:0000256" key="4">
    <source>
        <dbReference type="ARBA" id="ARBA00022729"/>
    </source>
</evidence>
<organism evidence="15 16">
    <name type="scientific">Lophiostoma macrostomum CBS 122681</name>
    <dbReference type="NCBI Taxonomy" id="1314788"/>
    <lineage>
        <taxon>Eukaryota</taxon>
        <taxon>Fungi</taxon>
        <taxon>Dikarya</taxon>
        <taxon>Ascomycota</taxon>
        <taxon>Pezizomycotina</taxon>
        <taxon>Dothideomycetes</taxon>
        <taxon>Pleosporomycetidae</taxon>
        <taxon>Pleosporales</taxon>
        <taxon>Lophiostomataceae</taxon>
        <taxon>Lophiostoma</taxon>
    </lineage>
</organism>
<evidence type="ECO:0000256" key="8">
    <source>
        <dbReference type="ARBA" id="ARBA00023277"/>
    </source>
</evidence>
<accession>A0A6A6TDS7</accession>
<evidence type="ECO:0000256" key="3">
    <source>
        <dbReference type="ARBA" id="ARBA00022525"/>
    </source>
</evidence>
<dbReference type="Proteomes" id="UP000799324">
    <property type="component" value="Unassembled WGS sequence"/>
</dbReference>
<reference evidence="15" key="1">
    <citation type="journal article" date="2020" name="Stud. Mycol.">
        <title>101 Dothideomycetes genomes: a test case for predicting lifestyles and emergence of pathogens.</title>
        <authorList>
            <person name="Haridas S."/>
            <person name="Albert R."/>
            <person name="Binder M."/>
            <person name="Bloem J."/>
            <person name="Labutti K."/>
            <person name="Salamov A."/>
            <person name="Andreopoulos B."/>
            <person name="Baker S."/>
            <person name="Barry K."/>
            <person name="Bills G."/>
            <person name="Bluhm B."/>
            <person name="Cannon C."/>
            <person name="Castanera R."/>
            <person name="Culley D."/>
            <person name="Daum C."/>
            <person name="Ezra D."/>
            <person name="Gonzalez J."/>
            <person name="Henrissat B."/>
            <person name="Kuo A."/>
            <person name="Liang C."/>
            <person name="Lipzen A."/>
            <person name="Lutzoni F."/>
            <person name="Magnuson J."/>
            <person name="Mondo S."/>
            <person name="Nolan M."/>
            <person name="Ohm R."/>
            <person name="Pangilinan J."/>
            <person name="Park H.-J."/>
            <person name="Ramirez L."/>
            <person name="Alfaro M."/>
            <person name="Sun H."/>
            <person name="Tritt A."/>
            <person name="Yoshinaga Y."/>
            <person name="Zwiers L.-H."/>
            <person name="Turgeon B."/>
            <person name="Goodwin S."/>
            <person name="Spatafora J."/>
            <person name="Crous P."/>
            <person name="Grigoriev I."/>
        </authorList>
    </citation>
    <scope>NUCLEOTIDE SEQUENCE</scope>
    <source>
        <strain evidence="15">CBS 122681</strain>
    </source>
</reference>
<protein>
    <submittedName>
        <fullName evidence="15">Glycoside hydrolase family 28 protein</fullName>
    </submittedName>
</protein>
<evidence type="ECO:0000256" key="12">
    <source>
        <dbReference type="ARBA" id="ARBA00037278"/>
    </source>
</evidence>
<gene>
    <name evidence="15" type="ORF">K491DRAFT_677297</name>
</gene>
<keyword evidence="11" id="KW-0624">Polysaccharide degradation</keyword>
<dbReference type="InterPro" id="IPR012334">
    <property type="entry name" value="Pectin_lyas_fold"/>
</dbReference>
<name>A0A6A6TDS7_9PLEO</name>
<comment type="similarity">
    <text evidence="2 13">Belongs to the glycosyl hydrolase 28 family.</text>
</comment>
<keyword evidence="10" id="KW-0961">Cell wall biogenesis/degradation</keyword>
<dbReference type="GO" id="GO:0005576">
    <property type="term" value="C:extracellular region"/>
    <property type="evidence" value="ECO:0007669"/>
    <property type="project" value="UniProtKB-SubCell"/>
</dbReference>
<dbReference type="OrthoDB" id="187139at2759"/>
<feature type="chain" id="PRO_5025403917" evidence="14">
    <location>
        <begin position="23"/>
        <end position="381"/>
    </location>
</feature>
<evidence type="ECO:0000256" key="13">
    <source>
        <dbReference type="RuleBase" id="RU361169"/>
    </source>
</evidence>
<dbReference type="GO" id="GO:0000272">
    <property type="term" value="P:polysaccharide catabolic process"/>
    <property type="evidence" value="ECO:0007669"/>
    <property type="project" value="UniProtKB-KW"/>
</dbReference>
<evidence type="ECO:0000256" key="14">
    <source>
        <dbReference type="SAM" id="SignalP"/>
    </source>
</evidence>
<dbReference type="InterPro" id="IPR000743">
    <property type="entry name" value="Glyco_hydro_28"/>
</dbReference>
<dbReference type="EMBL" id="MU004325">
    <property type="protein sequence ID" value="KAF2657481.1"/>
    <property type="molecule type" value="Genomic_DNA"/>
</dbReference>
<evidence type="ECO:0000313" key="15">
    <source>
        <dbReference type="EMBL" id="KAF2657481.1"/>
    </source>
</evidence>
<keyword evidence="3" id="KW-0964">Secreted</keyword>
<evidence type="ECO:0000313" key="16">
    <source>
        <dbReference type="Proteomes" id="UP000799324"/>
    </source>
</evidence>
<dbReference type="GO" id="GO:0071555">
    <property type="term" value="P:cell wall organization"/>
    <property type="evidence" value="ECO:0007669"/>
    <property type="project" value="UniProtKB-KW"/>
</dbReference>
<keyword evidence="9 13" id="KW-0326">Glycosidase</keyword>
<dbReference type="InterPro" id="IPR011050">
    <property type="entry name" value="Pectin_lyase_fold/virulence"/>
</dbReference>
<dbReference type="Pfam" id="PF00295">
    <property type="entry name" value="Glyco_hydro_28"/>
    <property type="match status" value="1"/>
</dbReference>
<comment type="subcellular location">
    <subcellularLocation>
        <location evidence="1">Secreted</location>
    </subcellularLocation>
</comment>
<evidence type="ECO:0000256" key="6">
    <source>
        <dbReference type="ARBA" id="ARBA00022801"/>
    </source>
</evidence>
<dbReference type="AlphaFoldDB" id="A0A6A6TDS7"/>
<dbReference type="SUPFAM" id="SSF51126">
    <property type="entry name" value="Pectin lyase-like"/>
    <property type="match status" value="1"/>
</dbReference>
<dbReference type="PANTHER" id="PTHR31736:SF9">
    <property type="entry name" value="ENDO-XYLOGALACTURONAN HYDROLASE A-RELATED"/>
    <property type="match status" value="1"/>
</dbReference>
<dbReference type="GO" id="GO:0004650">
    <property type="term" value="F:polygalacturonase activity"/>
    <property type="evidence" value="ECO:0007669"/>
    <property type="project" value="InterPro"/>
</dbReference>
<dbReference type="PANTHER" id="PTHR31736">
    <property type="match status" value="1"/>
</dbReference>
<keyword evidence="4 14" id="KW-0732">Signal</keyword>
<dbReference type="Gene3D" id="2.160.20.10">
    <property type="entry name" value="Single-stranded right-handed beta-helix, Pectin lyase-like"/>
    <property type="match status" value="1"/>
</dbReference>
<keyword evidence="16" id="KW-1185">Reference proteome</keyword>
<keyword evidence="5" id="KW-0677">Repeat</keyword>
<sequence>MFHLHLTTLLPILSIRLTLSTSAPNTPPTCTVPPPNGYELIDDTPLINTAIATCGPFSGTILIPSSPTTTPYSIRSQIDLTPCAHCDIQLEAPLLVSRDEWTYWNAAHSIIKLSNVSGATIRSLTGKGGIDGNAVDYYWRERWPWGYGGGMNDGPHFMHITNSSSNIFVEGLSVWNVPRRFFRIDGGARDVLLKDLDLRVRDQWNVFGNAVEESESFGVEVADARDISIVDVSMDFRCARDGRGGEVGGGVGVCVAIDRGTSNITVENLNCVRAIAGVAVMIGTSDFGPLGGSGGRDIPVGHDVQDVLVKNLTYGGGIGGWATGWANAIEFRNETVRNVVWDGVEVLDGSPVLLGECADVLPFPMLNCIGLEVWMVGLLLT</sequence>
<comment type="function">
    <text evidence="12">Pectinolytic enzyme involved in the degradation of xylogalacturonan (xga), a galacturonan backbone heavily substituted with xylose, and which is one important component of the hairy regions of pectin. Activity requires a galacturonic acid backbone substituted with xylose.</text>
</comment>
<evidence type="ECO:0000256" key="1">
    <source>
        <dbReference type="ARBA" id="ARBA00004613"/>
    </source>
</evidence>